<evidence type="ECO:0000313" key="2">
    <source>
        <dbReference type="EMBL" id="KAK1746394.1"/>
    </source>
</evidence>
<feature type="compositionally biased region" description="Polar residues" evidence="1">
    <location>
        <begin position="104"/>
        <end position="129"/>
    </location>
</feature>
<accession>A0AAD8YGY3</accession>
<keyword evidence="3" id="KW-1185">Reference proteome</keyword>
<sequence length="344" mass="37740">MRWMDSPKKTKACKTRFNTPARKTTVGTDSTDANNEVTGHKRAPKDSVSTLSASDRFPLTAQTIAIADNADTQEASGAITARFGRLLQECRDLTETCDNDSARDSMTSSYVESATKTTSSNMRSSTSDTDANEREKRLSSSQLKTAAAMAAANSSSLGRRSYTNPVTQKHEIDTSDGKHLHMSQLTVDPALHSSIMSADFRGSMMSMSEYKDLRASTLTGLLNNAEMKESQSSEEQSVEEFEDPKQSEEVDGYTETFQVPIDRPLGRREPRPEQPMARSVKSVVSELSLGIDVMYGDADEDAAFNRSGNLHEDLTAPFDPSRFLAELDPSSFGADRRSSETPRV</sequence>
<comment type="caution">
    <text evidence="2">The sequence shown here is derived from an EMBL/GenBank/DDBJ whole genome shotgun (WGS) entry which is preliminary data.</text>
</comment>
<dbReference type="AlphaFoldDB" id="A0AAD8YGY3"/>
<feature type="compositionally biased region" description="Polar residues" evidence="1">
    <location>
        <begin position="21"/>
        <end position="37"/>
    </location>
</feature>
<reference evidence="2" key="1">
    <citation type="submission" date="2023-06" db="EMBL/GenBank/DDBJ databases">
        <title>Survivors Of The Sea: Transcriptome response of Skeletonema marinoi to long-term dormancy.</title>
        <authorList>
            <person name="Pinder M.I.M."/>
            <person name="Kourtchenko O."/>
            <person name="Robertson E.K."/>
            <person name="Larsson T."/>
            <person name="Maumus F."/>
            <person name="Osuna-Cruz C.M."/>
            <person name="Vancaester E."/>
            <person name="Stenow R."/>
            <person name="Vandepoele K."/>
            <person name="Ploug H."/>
            <person name="Bruchert V."/>
            <person name="Godhe A."/>
            <person name="Topel M."/>
        </authorList>
    </citation>
    <scope>NUCLEOTIDE SEQUENCE</scope>
    <source>
        <strain evidence="2">R05AC</strain>
    </source>
</reference>
<protein>
    <submittedName>
        <fullName evidence="2">Uncharacterized protein</fullName>
    </submittedName>
</protein>
<evidence type="ECO:0000313" key="3">
    <source>
        <dbReference type="Proteomes" id="UP001224775"/>
    </source>
</evidence>
<name>A0AAD8YGY3_9STRA</name>
<proteinExistence type="predicted"/>
<gene>
    <name evidence="2" type="ORF">QTG54_003001</name>
</gene>
<evidence type="ECO:0000256" key="1">
    <source>
        <dbReference type="SAM" id="MobiDB-lite"/>
    </source>
</evidence>
<organism evidence="2 3">
    <name type="scientific">Skeletonema marinoi</name>
    <dbReference type="NCBI Taxonomy" id="267567"/>
    <lineage>
        <taxon>Eukaryota</taxon>
        <taxon>Sar</taxon>
        <taxon>Stramenopiles</taxon>
        <taxon>Ochrophyta</taxon>
        <taxon>Bacillariophyta</taxon>
        <taxon>Coscinodiscophyceae</taxon>
        <taxon>Thalassiosirophycidae</taxon>
        <taxon>Thalassiosirales</taxon>
        <taxon>Skeletonemataceae</taxon>
        <taxon>Skeletonema</taxon>
        <taxon>Skeletonema marinoi-dohrnii complex</taxon>
    </lineage>
</organism>
<feature type="region of interest" description="Disordered" evidence="1">
    <location>
        <begin position="21"/>
        <end position="51"/>
    </location>
</feature>
<feature type="region of interest" description="Disordered" evidence="1">
    <location>
        <begin position="228"/>
        <end position="252"/>
    </location>
</feature>
<feature type="region of interest" description="Disordered" evidence="1">
    <location>
        <begin position="97"/>
        <end position="143"/>
    </location>
</feature>
<dbReference type="Proteomes" id="UP001224775">
    <property type="component" value="Unassembled WGS sequence"/>
</dbReference>
<dbReference type="EMBL" id="JATAAI010000004">
    <property type="protein sequence ID" value="KAK1746394.1"/>
    <property type="molecule type" value="Genomic_DNA"/>
</dbReference>